<dbReference type="Proteomes" id="UP000526307">
    <property type="component" value="Unassembled WGS sequence"/>
</dbReference>
<gene>
    <name evidence="7" type="ORF">HW270_03385</name>
</gene>
<keyword evidence="4" id="KW-0547">Nucleotide-binding</keyword>
<comment type="similarity">
    <text evidence="1">Belongs to the ribonucleoside diphosphate reductase class-2 family.</text>
</comment>
<dbReference type="InterPro" id="IPR024434">
    <property type="entry name" value="TSCPD_dom"/>
</dbReference>
<evidence type="ECO:0000259" key="6">
    <source>
        <dbReference type="Pfam" id="PF12637"/>
    </source>
</evidence>
<comment type="caution">
    <text evidence="7">The sequence shown here is derived from an EMBL/GenBank/DDBJ whole genome shotgun (WGS) entry which is preliminary data.</text>
</comment>
<feature type="domain" description="TSCPD" evidence="6">
    <location>
        <begin position="3"/>
        <end position="77"/>
    </location>
</feature>
<evidence type="ECO:0000256" key="1">
    <source>
        <dbReference type="ARBA" id="ARBA00007405"/>
    </source>
</evidence>
<dbReference type="EC" id="1.17.4.1" evidence="2"/>
<dbReference type="InterPro" id="IPR023806">
    <property type="entry name" value="CHP03905"/>
</dbReference>
<dbReference type="GO" id="GO:0071897">
    <property type="term" value="P:DNA biosynthetic process"/>
    <property type="evidence" value="ECO:0007669"/>
    <property type="project" value="UniProtKB-KW"/>
</dbReference>
<evidence type="ECO:0000256" key="4">
    <source>
        <dbReference type="ARBA" id="ARBA00022741"/>
    </source>
</evidence>
<dbReference type="AlphaFoldDB" id="A0A7Y8VRC0"/>
<reference evidence="7 8" key="1">
    <citation type="submission" date="2020-06" db="EMBL/GenBank/DDBJ databases">
        <title>Mogibacterium timidum strain W9173 genomic sequence.</title>
        <authorList>
            <person name="Wade W.G."/>
            <person name="Johnston C.D."/>
            <person name="Chen T."/>
            <person name="Dewhirst F.E."/>
        </authorList>
    </citation>
    <scope>NUCLEOTIDE SEQUENCE [LARGE SCALE GENOMIC DNA]</scope>
    <source>
        <strain evidence="7 8">W9173</strain>
    </source>
</reference>
<dbReference type="NCBIfam" id="TIGR03905">
    <property type="entry name" value="TIGR03905_4_Cys"/>
    <property type="match status" value="1"/>
</dbReference>
<evidence type="ECO:0000313" key="7">
    <source>
        <dbReference type="EMBL" id="NWO23124.1"/>
    </source>
</evidence>
<evidence type="ECO:0000313" key="8">
    <source>
        <dbReference type="Proteomes" id="UP000526307"/>
    </source>
</evidence>
<keyword evidence="8" id="KW-1185">Reference proteome</keyword>
<evidence type="ECO:0000256" key="3">
    <source>
        <dbReference type="ARBA" id="ARBA00022634"/>
    </source>
</evidence>
<keyword evidence="3" id="KW-0237">DNA synthesis</keyword>
<dbReference type="EMBL" id="JABXYR010000001">
    <property type="protein sequence ID" value="NWO23124.1"/>
    <property type="molecule type" value="Genomic_DNA"/>
</dbReference>
<accession>A0A7Y8VRC0</accession>
<evidence type="ECO:0000256" key="5">
    <source>
        <dbReference type="ARBA" id="ARBA00047754"/>
    </source>
</evidence>
<dbReference type="Pfam" id="PF12637">
    <property type="entry name" value="TSCPD"/>
    <property type="match status" value="1"/>
</dbReference>
<organism evidence="7 8">
    <name type="scientific">Mogibacterium timidum</name>
    <dbReference type="NCBI Taxonomy" id="35519"/>
    <lineage>
        <taxon>Bacteria</taxon>
        <taxon>Bacillati</taxon>
        <taxon>Bacillota</taxon>
        <taxon>Clostridia</taxon>
        <taxon>Peptostreptococcales</taxon>
        <taxon>Anaerovoracaceae</taxon>
        <taxon>Mogibacterium</taxon>
    </lineage>
</organism>
<dbReference type="GO" id="GO:0004748">
    <property type="term" value="F:ribonucleoside-diphosphate reductase activity, thioredoxin disulfide as acceptor"/>
    <property type="evidence" value="ECO:0007669"/>
    <property type="project" value="UniProtKB-EC"/>
</dbReference>
<proteinExistence type="inferred from homology"/>
<name>A0A7Y8VRC0_9FIRM</name>
<dbReference type="RefSeq" id="WP_009643182.1">
    <property type="nucleotide sequence ID" value="NZ_CAJPUB010000001.1"/>
</dbReference>
<dbReference type="GO" id="GO:0000166">
    <property type="term" value="F:nucleotide binding"/>
    <property type="evidence" value="ECO:0007669"/>
    <property type="project" value="UniProtKB-KW"/>
</dbReference>
<sequence length="82" mass="8840">MIYKPEGVCAQLLSLEIEDGIVKSVEFIGGCAGNAQGISSLVKGMHVDDVIERLEGIKCGFKDTSCPDQLSAALKQYKAEHR</sequence>
<comment type="catalytic activity">
    <reaction evidence="5">
        <text>a 2'-deoxyribonucleoside 5'-diphosphate + [thioredoxin]-disulfide + H2O = a ribonucleoside 5'-diphosphate + [thioredoxin]-dithiol</text>
        <dbReference type="Rhea" id="RHEA:23252"/>
        <dbReference type="Rhea" id="RHEA-COMP:10698"/>
        <dbReference type="Rhea" id="RHEA-COMP:10700"/>
        <dbReference type="ChEBI" id="CHEBI:15377"/>
        <dbReference type="ChEBI" id="CHEBI:29950"/>
        <dbReference type="ChEBI" id="CHEBI:50058"/>
        <dbReference type="ChEBI" id="CHEBI:57930"/>
        <dbReference type="ChEBI" id="CHEBI:73316"/>
        <dbReference type="EC" id="1.17.4.1"/>
    </reaction>
</comment>
<evidence type="ECO:0000256" key="2">
    <source>
        <dbReference type="ARBA" id="ARBA00012274"/>
    </source>
</evidence>
<protein>
    <recommendedName>
        <fullName evidence="2">ribonucleoside-diphosphate reductase</fullName>
        <ecNumber evidence="2">1.17.4.1</ecNumber>
    </recommendedName>
</protein>